<proteinExistence type="predicted"/>
<name>A0A0V0GSA4_SOLCH</name>
<accession>A0A0V0GSA4</accession>
<dbReference type="EMBL" id="GEDG01031890">
    <property type="protein sequence ID" value="JAP11122.1"/>
    <property type="molecule type" value="Transcribed_RNA"/>
</dbReference>
<protein>
    <submittedName>
        <fullName evidence="1">Putative ovule protein</fullName>
    </submittedName>
</protein>
<evidence type="ECO:0000313" key="1">
    <source>
        <dbReference type="EMBL" id="JAP11122.1"/>
    </source>
</evidence>
<reference evidence="1" key="1">
    <citation type="submission" date="2015-12" db="EMBL/GenBank/DDBJ databases">
        <title>Gene expression during late stages of embryo sac development: a critical building block for successful pollen-pistil interactions.</title>
        <authorList>
            <person name="Liu Y."/>
            <person name="Joly V."/>
            <person name="Sabar M."/>
            <person name="Matton D.P."/>
        </authorList>
    </citation>
    <scope>NUCLEOTIDE SEQUENCE</scope>
</reference>
<sequence length="65" mass="7588">MTFHMVALHRASVCSYLSVTEFHVVEITVSKFLWKFRCLLGWELPPHKMEYVLYACSPQSHASLM</sequence>
<dbReference type="AlphaFoldDB" id="A0A0V0GSA4"/>
<organism evidence="1">
    <name type="scientific">Solanum chacoense</name>
    <name type="common">Chaco potato</name>
    <dbReference type="NCBI Taxonomy" id="4108"/>
    <lineage>
        <taxon>Eukaryota</taxon>
        <taxon>Viridiplantae</taxon>
        <taxon>Streptophyta</taxon>
        <taxon>Embryophyta</taxon>
        <taxon>Tracheophyta</taxon>
        <taxon>Spermatophyta</taxon>
        <taxon>Magnoliopsida</taxon>
        <taxon>eudicotyledons</taxon>
        <taxon>Gunneridae</taxon>
        <taxon>Pentapetalae</taxon>
        <taxon>asterids</taxon>
        <taxon>lamiids</taxon>
        <taxon>Solanales</taxon>
        <taxon>Solanaceae</taxon>
        <taxon>Solanoideae</taxon>
        <taxon>Solaneae</taxon>
        <taxon>Solanum</taxon>
    </lineage>
</organism>